<evidence type="ECO:0000256" key="1">
    <source>
        <dbReference type="SAM" id="MobiDB-lite"/>
    </source>
</evidence>
<dbReference type="EMBL" id="CP126209">
    <property type="protein sequence ID" value="WIA10214.1"/>
    <property type="molecule type" value="Genomic_DNA"/>
</dbReference>
<dbReference type="Proteomes" id="UP001244341">
    <property type="component" value="Chromosome 2b"/>
</dbReference>
<protein>
    <recommendedName>
        <fullName evidence="2">Fungal lipase-type domain-containing protein</fullName>
    </recommendedName>
</protein>
<dbReference type="Gene3D" id="3.40.50.1820">
    <property type="entry name" value="alpha/beta hydrolase"/>
    <property type="match status" value="1"/>
</dbReference>
<organism evidence="3 4">
    <name type="scientific">Tetradesmus obliquus</name>
    <name type="common">Green alga</name>
    <name type="synonym">Acutodesmus obliquus</name>
    <dbReference type="NCBI Taxonomy" id="3088"/>
    <lineage>
        <taxon>Eukaryota</taxon>
        <taxon>Viridiplantae</taxon>
        <taxon>Chlorophyta</taxon>
        <taxon>core chlorophytes</taxon>
        <taxon>Chlorophyceae</taxon>
        <taxon>CS clade</taxon>
        <taxon>Sphaeropleales</taxon>
        <taxon>Scenedesmaceae</taxon>
        <taxon>Tetradesmus</taxon>
    </lineage>
</organism>
<evidence type="ECO:0000313" key="3">
    <source>
        <dbReference type="EMBL" id="WIA10214.1"/>
    </source>
</evidence>
<feature type="compositionally biased region" description="Low complexity" evidence="1">
    <location>
        <begin position="19"/>
        <end position="29"/>
    </location>
</feature>
<feature type="region of interest" description="Disordered" evidence="1">
    <location>
        <begin position="1"/>
        <end position="35"/>
    </location>
</feature>
<sequence>MEPHLLVALQPGEKQQGQSSSSSSSSNSSPCSRDGAMGAGVWANADGPSAANVFGLGAQTIIIAFPGTEDTEDIITDIRVTMDAKRRDDAAPGLFVPNGWHGGFMNCVRKVPLEVFNQLLLQGHTLVFTGHSKGAAVAGIAATELLLTAQADANRCASLGLDAAALARNILYVGFGAPPYADPGTILRQRTKSMRGYEGNFVHFVNDDDPVPQVFDLGRRLCKLAWGTEERKARLDDRYQSIKAEAVQRYQRHRQKGCLSGC</sequence>
<dbReference type="InterPro" id="IPR002921">
    <property type="entry name" value="Fungal_lipase-type"/>
</dbReference>
<dbReference type="SUPFAM" id="SSF53474">
    <property type="entry name" value="alpha/beta-Hydrolases"/>
    <property type="match status" value="1"/>
</dbReference>
<dbReference type="InterPro" id="IPR051218">
    <property type="entry name" value="Sec_MonoDiacylglyc_Lipase"/>
</dbReference>
<dbReference type="Pfam" id="PF01764">
    <property type="entry name" value="Lipase_3"/>
    <property type="match status" value="1"/>
</dbReference>
<dbReference type="PANTHER" id="PTHR45856:SF21">
    <property type="entry name" value="FUNGAL LIPASE-LIKE DOMAIN-CONTAINING PROTEIN"/>
    <property type="match status" value="1"/>
</dbReference>
<name>A0ABY8TM75_TETOB</name>
<proteinExistence type="predicted"/>
<reference evidence="3 4" key="1">
    <citation type="submission" date="2023-05" db="EMBL/GenBank/DDBJ databases">
        <title>A 100% complete, gapless, phased diploid assembly of the Scenedesmus obliquus UTEX 3031 genome.</title>
        <authorList>
            <person name="Biondi T.C."/>
            <person name="Hanschen E.R."/>
            <person name="Kwon T."/>
            <person name="Eng W."/>
            <person name="Kruse C.P.S."/>
            <person name="Koehler S.I."/>
            <person name="Kunde Y."/>
            <person name="Gleasner C.D."/>
            <person name="You Mak K.T."/>
            <person name="Polle J."/>
            <person name="Hovde B.T."/>
            <person name="Starkenburg S.R."/>
        </authorList>
    </citation>
    <scope>NUCLEOTIDE SEQUENCE [LARGE SCALE GENOMIC DNA]</scope>
    <source>
        <strain evidence="3 4">DOE0152z</strain>
    </source>
</reference>
<dbReference type="PANTHER" id="PTHR45856">
    <property type="entry name" value="ALPHA/BETA-HYDROLASES SUPERFAMILY PROTEIN"/>
    <property type="match status" value="1"/>
</dbReference>
<evidence type="ECO:0000313" key="4">
    <source>
        <dbReference type="Proteomes" id="UP001244341"/>
    </source>
</evidence>
<dbReference type="InterPro" id="IPR029058">
    <property type="entry name" value="AB_hydrolase_fold"/>
</dbReference>
<accession>A0ABY8TM75</accession>
<gene>
    <name evidence="3" type="ORF">OEZ85_010416</name>
</gene>
<keyword evidence="4" id="KW-1185">Reference proteome</keyword>
<feature type="domain" description="Fungal lipase-type" evidence="2">
    <location>
        <begin position="63"/>
        <end position="215"/>
    </location>
</feature>
<evidence type="ECO:0000259" key="2">
    <source>
        <dbReference type="Pfam" id="PF01764"/>
    </source>
</evidence>